<keyword evidence="6" id="KW-0812">Transmembrane</keyword>
<evidence type="ECO:0000256" key="3">
    <source>
        <dbReference type="PROSITE-ProRule" id="PRU10141"/>
    </source>
</evidence>
<dbReference type="Pfam" id="PF00069">
    <property type="entry name" value="Pkinase"/>
    <property type="match status" value="1"/>
</dbReference>
<evidence type="ECO:0000259" key="7">
    <source>
        <dbReference type="PROSITE" id="PS50011"/>
    </source>
</evidence>
<dbReference type="InterPro" id="IPR008271">
    <property type="entry name" value="Ser/Thr_kinase_AS"/>
</dbReference>
<keyword evidence="8" id="KW-0808">Transferase</keyword>
<keyword evidence="6" id="KW-1133">Transmembrane helix</keyword>
<feature type="coiled-coil region" evidence="4">
    <location>
        <begin position="389"/>
        <end position="416"/>
    </location>
</feature>
<feature type="region of interest" description="Disordered" evidence="5">
    <location>
        <begin position="83"/>
        <end position="185"/>
    </location>
</feature>
<feature type="transmembrane region" description="Helical" evidence="6">
    <location>
        <begin position="619"/>
        <end position="639"/>
    </location>
</feature>
<dbReference type="FunFam" id="1.10.510.10:FF:000571">
    <property type="entry name" value="Maternal embryonic leucine zipper kinase"/>
    <property type="match status" value="1"/>
</dbReference>
<keyword evidence="2 3" id="KW-0067">ATP-binding</keyword>
<protein>
    <submittedName>
        <fullName evidence="8">Calcium/calmodulin-dependent protein kinase IG</fullName>
    </submittedName>
</protein>
<sequence length="690" mass="78935">MAELWLVMLITIAVIFAVAAVVGCVFWWKRSRPANNTNEIHTNTQNTLRERMVLFFFGFATHNKQEKNEQARPEGLYVVGVNEEKSDGTEKEMAHSKNRSTQIKKAPLPAQPQPQSQRPSTAKTTTVRTSTAVAAATATTTTGATATEKDEKDEKGEVNMFARKNKQTDSERSIGSEKLKHSSSEPLQVAKPIVIEIATIVEMDQLDNKQMEYEHNPSPKRPESKQDDHAAPPISKQRHQHPGKQSIQKQSKNFFFFCWLLYLSFDCVRMNKKKRGAVPPPPTHPPPEYVSGYESDESMYVRQFETGLNKRKTGRMTSLDDSVNQMRTSSKRLHEEKIKQKEIGLANKEGELTEAEFYKKYWIEAGKIGEGSFARVRKITRKHDRRLFALKLIKKAGKSKEDLEALQKEIEILRKLNHKNVVRLIDWVETKKRIHIVVEYCNGGDVLDRIMKLKTFSEWEASHVVQQVAEGLEHIHSKGIVHRDLKPDNLMYLDQSNNSEIKIIDFGLAGDCSNGGLKTPCGTAHYVAPEVLALTPYDTQADMWSLGVIIYVLLCGFPPFFDSNGNQKRLYQLIQSAKFNFPSPYWDFISTSAKDLIKALLTKDPKQRINATQVLRHPWIVVSFFFTHLLYIYYILLLVKEMSDLYMEQIKFFNSSKYLTNVKLGHENSSEPSSKPTTIFAKQEFAYNYE</sequence>
<dbReference type="InterPro" id="IPR017441">
    <property type="entry name" value="Protein_kinase_ATP_BS"/>
</dbReference>
<accession>X6P7I1</accession>
<dbReference type="Gene3D" id="1.10.510.10">
    <property type="entry name" value="Transferase(Phosphotransferase) domain 1"/>
    <property type="match status" value="1"/>
</dbReference>
<feature type="compositionally biased region" description="Basic and acidic residues" evidence="5">
    <location>
        <begin position="147"/>
        <end position="157"/>
    </location>
</feature>
<proteinExistence type="predicted"/>
<feature type="transmembrane region" description="Helical" evidence="6">
    <location>
        <begin position="6"/>
        <end position="28"/>
    </location>
</feature>
<evidence type="ECO:0000256" key="4">
    <source>
        <dbReference type="SAM" id="Coils"/>
    </source>
</evidence>
<feature type="compositionally biased region" description="Low complexity" evidence="5">
    <location>
        <begin position="103"/>
        <end position="146"/>
    </location>
</feature>
<dbReference type="PANTHER" id="PTHR24347">
    <property type="entry name" value="SERINE/THREONINE-PROTEIN KINASE"/>
    <property type="match status" value="1"/>
</dbReference>
<dbReference type="InterPro" id="IPR000719">
    <property type="entry name" value="Prot_kinase_dom"/>
</dbReference>
<dbReference type="CDD" id="cd05117">
    <property type="entry name" value="STKc_CAMK"/>
    <property type="match status" value="1"/>
</dbReference>
<feature type="domain" description="Protein kinase" evidence="7">
    <location>
        <begin position="362"/>
        <end position="620"/>
    </location>
</feature>
<dbReference type="SUPFAM" id="SSF56112">
    <property type="entry name" value="Protein kinase-like (PK-like)"/>
    <property type="match status" value="1"/>
</dbReference>
<feature type="compositionally biased region" description="Basic and acidic residues" evidence="5">
    <location>
        <begin position="166"/>
        <end position="183"/>
    </location>
</feature>
<dbReference type="SMART" id="SM00220">
    <property type="entry name" value="S_TKc"/>
    <property type="match status" value="1"/>
</dbReference>
<gene>
    <name evidence="8" type="ORF">RFI_03012</name>
</gene>
<evidence type="ECO:0000256" key="5">
    <source>
        <dbReference type="SAM" id="MobiDB-lite"/>
    </source>
</evidence>
<feature type="compositionally biased region" description="Basic and acidic residues" evidence="5">
    <location>
        <begin position="212"/>
        <end position="230"/>
    </location>
</feature>
<comment type="caution">
    <text evidence="8">The sequence shown here is derived from an EMBL/GenBank/DDBJ whole genome shotgun (WGS) entry which is preliminary data.</text>
</comment>
<evidence type="ECO:0000313" key="9">
    <source>
        <dbReference type="Proteomes" id="UP000023152"/>
    </source>
</evidence>
<evidence type="ECO:0000256" key="1">
    <source>
        <dbReference type="ARBA" id="ARBA00022741"/>
    </source>
</evidence>
<keyword evidence="1 3" id="KW-0547">Nucleotide-binding</keyword>
<keyword evidence="8" id="KW-0418">Kinase</keyword>
<dbReference type="Proteomes" id="UP000023152">
    <property type="component" value="Unassembled WGS sequence"/>
</dbReference>
<organism evidence="8 9">
    <name type="scientific">Reticulomyxa filosa</name>
    <dbReference type="NCBI Taxonomy" id="46433"/>
    <lineage>
        <taxon>Eukaryota</taxon>
        <taxon>Sar</taxon>
        <taxon>Rhizaria</taxon>
        <taxon>Retaria</taxon>
        <taxon>Foraminifera</taxon>
        <taxon>Monothalamids</taxon>
        <taxon>Reticulomyxidae</taxon>
        <taxon>Reticulomyxa</taxon>
    </lineage>
</organism>
<dbReference type="InterPro" id="IPR011009">
    <property type="entry name" value="Kinase-like_dom_sf"/>
</dbReference>
<dbReference type="PROSITE" id="PS00107">
    <property type="entry name" value="PROTEIN_KINASE_ATP"/>
    <property type="match status" value="1"/>
</dbReference>
<name>X6P7I1_RETFI</name>
<dbReference type="AlphaFoldDB" id="X6P7I1"/>
<feature type="region of interest" description="Disordered" evidence="5">
    <location>
        <begin position="212"/>
        <end position="246"/>
    </location>
</feature>
<dbReference type="PROSITE" id="PS00108">
    <property type="entry name" value="PROTEIN_KINASE_ST"/>
    <property type="match status" value="1"/>
</dbReference>
<dbReference type="EMBL" id="ASPP01002892">
    <property type="protein sequence ID" value="ETO34078.1"/>
    <property type="molecule type" value="Genomic_DNA"/>
</dbReference>
<evidence type="ECO:0000256" key="2">
    <source>
        <dbReference type="ARBA" id="ARBA00022840"/>
    </source>
</evidence>
<dbReference type="OMA" id="MIEMVED"/>
<keyword evidence="4" id="KW-0175">Coiled coil</keyword>
<feature type="transmembrane region" description="Helical" evidence="6">
    <location>
        <begin position="543"/>
        <end position="561"/>
    </location>
</feature>
<dbReference type="GO" id="GO:0005524">
    <property type="term" value="F:ATP binding"/>
    <property type="evidence" value="ECO:0007669"/>
    <property type="project" value="UniProtKB-UniRule"/>
</dbReference>
<reference evidence="8 9" key="1">
    <citation type="journal article" date="2013" name="Curr. Biol.">
        <title>The Genome of the Foraminiferan Reticulomyxa filosa.</title>
        <authorList>
            <person name="Glockner G."/>
            <person name="Hulsmann N."/>
            <person name="Schleicher M."/>
            <person name="Noegel A.A."/>
            <person name="Eichinger L."/>
            <person name="Gallinger C."/>
            <person name="Pawlowski J."/>
            <person name="Sierra R."/>
            <person name="Euteneuer U."/>
            <person name="Pillet L."/>
            <person name="Moustafa A."/>
            <person name="Platzer M."/>
            <person name="Groth M."/>
            <person name="Szafranski K."/>
            <person name="Schliwa M."/>
        </authorList>
    </citation>
    <scope>NUCLEOTIDE SEQUENCE [LARGE SCALE GENOMIC DNA]</scope>
</reference>
<evidence type="ECO:0000256" key="6">
    <source>
        <dbReference type="SAM" id="Phobius"/>
    </source>
</evidence>
<evidence type="ECO:0000313" key="8">
    <source>
        <dbReference type="EMBL" id="ETO34078.1"/>
    </source>
</evidence>
<dbReference type="FunFam" id="3.30.200.20:FF:000042">
    <property type="entry name" value="Aurora kinase A"/>
    <property type="match status" value="1"/>
</dbReference>
<dbReference type="GO" id="GO:0004672">
    <property type="term" value="F:protein kinase activity"/>
    <property type="evidence" value="ECO:0007669"/>
    <property type="project" value="InterPro"/>
</dbReference>
<keyword evidence="6" id="KW-0472">Membrane</keyword>
<dbReference type="PROSITE" id="PS50011">
    <property type="entry name" value="PROTEIN_KINASE_DOM"/>
    <property type="match status" value="1"/>
</dbReference>
<dbReference type="OrthoDB" id="40902at2759"/>
<feature type="binding site" evidence="3">
    <location>
        <position position="395"/>
    </location>
    <ligand>
        <name>ATP</name>
        <dbReference type="ChEBI" id="CHEBI:30616"/>
    </ligand>
</feature>
<keyword evidence="9" id="KW-1185">Reference proteome</keyword>
<feature type="compositionally biased region" description="Basic and acidic residues" evidence="5">
    <location>
        <begin position="83"/>
        <end position="95"/>
    </location>
</feature>